<organism evidence="2 3">
    <name type="scientific">Phytohabitans houttuyneae</name>
    <dbReference type="NCBI Taxonomy" id="1076126"/>
    <lineage>
        <taxon>Bacteria</taxon>
        <taxon>Bacillati</taxon>
        <taxon>Actinomycetota</taxon>
        <taxon>Actinomycetes</taxon>
        <taxon>Micromonosporales</taxon>
        <taxon>Micromonosporaceae</taxon>
    </lineage>
</organism>
<keyword evidence="3" id="KW-1185">Reference proteome</keyword>
<dbReference type="GO" id="GO:0008999">
    <property type="term" value="F:protein-N-terminal-alanine acetyltransferase activity"/>
    <property type="evidence" value="ECO:0007669"/>
    <property type="project" value="TreeGrafter"/>
</dbReference>
<dbReference type="PROSITE" id="PS51186">
    <property type="entry name" value="GNAT"/>
    <property type="match status" value="2"/>
</dbReference>
<feature type="domain" description="N-acetyltransferase" evidence="1">
    <location>
        <begin position="209"/>
        <end position="372"/>
    </location>
</feature>
<dbReference type="InterPro" id="IPR000182">
    <property type="entry name" value="GNAT_dom"/>
</dbReference>
<sequence length="372" mass="40258">MGAQANTQPQINDQGLILRPWRVEDAEAVHRACQDPVIQRWTRVPSPYLPTHARYFVTQHSEAAWREGTGAPFAVIDPDTGELLGSCGLVTIDRVLASAEVGYWTAPWARGAGVATRATRVVSRWAFESLGMRRIVWQAAVGNHASRLVALRAGFRVDGYLRMAEDGSNGWVGGLLPGDPMDPVIDEQTVRRARLFGAPQPVLPMGDGLRLRPPAARDLDAIVAACRDPESARWTTVPEPYERAHAEGFVDTAPAKWARGDGMRCAVADPGDAWSGSIELTVSAQDPMVAEVGFLAAPWARGRGYTTAALTTLCGWAFTSLGLARIVWRAQVGNDASRRVAEKAGFTIEGTQRDALPYRGGRKDAWVGGLVP</sequence>
<reference evidence="2 3" key="1">
    <citation type="submission" date="2020-03" db="EMBL/GenBank/DDBJ databases">
        <title>Whole genome shotgun sequence of Phytohabitans houttuyneae NBRC 108639.</title>
        <authorList>
            <person name="Komaki H."/>
            <person name="Tamura T."/>
        </authorList>
    </citation>
    <scope>NUCLEOTIDE SEQUENCE [LARGE SCALE GENOMIC DNA]</scope>
    <source>
        <strain evidence="2 3">NBRC 108639</strain>
    </source>
</reference>
<proteinExistence type="predicted"/>
<dbReference type="PANTHER" id="PTHR43441">
    <property type="entry name" value="RIBOSOMAL-PROTEIN-SERINE ACETYLTRANSFERASE"/>
    <property type="match status" value="1"/>
</dbReference>
<dbReference type="SUPFAM" id="SSF55729">
    <property type="entry name" value="Acyl-CoA N-acyltransferases (Nat)"/>
    <property type="match status" value="2"/>
</dbReference>
<name>A0A6V8KS92_9ACTN</name>
<evidence type="ECO:0000313" key="3">
    <source>
        <dbReference type="Proteomes" id="UP000482800"/>
    </source>
</evidence>
<evidence type="ECO:0000259" key="1">
    <source>
        <dbReference type="PROSITE" id="PS51186"/>
    </source>
</evidence>
<comment type="caution">
    <text evidence="2">The sequence shown here is derived from an EMBL/GenBank/DDBJ whole genome shotgun (WGS) entry which is preliminary data.</text>
</comment>
<protein>
    <recommendedName>
        <fullName evidence="1">N-acetyltransferase domain-containing protein</fullName>
    </recommendedName>
</protein>
<dbReference type="GO" id="GO:1990189">
    <property type="term" value="F:protein N-terminal-serine acetyltransferase activity"/>
    <property type="evidence" value="ECO:0007669"/>
    <property type="project" value="TreeGrafter"/>
</dbReference>
<dbReference type="Gene3D" id="3.40.630.30">
    <property type="match status" value="2"/>
</dbReference>
<dbReference type="EMBL" id="BLPF01000004">
    <property type="protein sequence ID" value="GFJ84696.1"/>
    <property type="molecule type" value="Genomic_DNA"/>
</dbReference>
<dbReference type="Proteomes" id="UP000482800">
    <property type="component" value="Unassembled WGS sequence"/>
</dbReference>
<accession>A0A6V8KS92</accession>
<dbReference type="GO" id="GO:0005737">
    <property type="term" value="C:cytoplasm"/>
    <property type="evidence" value="ECO:0007669"/>
    <property type="project" value="TreeGrafter"/>
</dbReference>
<dbReference type="PANTHER" id="PTHR43441:SF10">
    <property type="entry name" value="ACETYLTRANSFERASE"/>
    <property type="match status" value="1"/>
</dbReference>
<reference evidence="2 3" key="2">
    <citation type="submission" date="2020-03" db="EMBL/GenBank/DDBJ databases">
        <authorList>
            <person name="Ichikawa N."/>
            <person name="Kimura A."/>
            <person name="Kitahashi Y."/>
            <person name="Uohara A."/>
        </authorList>
    </citation>
    <scope>NUCLEOTIDE SEQUENCE [LARGE SCALE GENOMIC DNA]</scope>
    <source>
        <strain evidence="2 3">NBRC 108639</strain>
    </source>
</reference>
<dbReference type="RefSeq" id="WP_173069326.1">
    <property type="nucleotide sequence ID" value="NZ_BAABGO010000008.1"/>
</dbReference>
<dbReference type="Pfam" id="PF13302">
    <property type="entry name" value="Acetyltransf_3"/>
    <property type="match status" value="2"/>
</dbReference>
<gene>
    <name evidence="2" type="ORF">Phou_088760</name>
</gene>
<evidence type="ECO:0000313" key="2">
    <source>
        <dbReference type="EMBL" id="GFJ84696.1"/>
    </source>
</evidence>
<dbReference type="InterPro" id="IPR051908">
    <property type="entry name" value="Ribosomal_N-acetyltransferase"/>
</dbReference>
<dbReference type="AlphaFoldDB" id="A0A6V8KS92"/>
<feature type="domain" description="N-acetyltransferase" evidence="1">
    <location>
        <begin position="16"/>
        <end position="182"/>
    </location>
</feature>
<dbReference type="InterPro" id="IPR016181">
    <property type="entry name" value="Acyl_CoA_acyltransferase"/>
</dbReference>